<accession>A0A7T8JJT5</accession>
<organism evidence="1">
    <name type="scientific">Coscinodiscus wailesii</name>
    <dbReference type="NCBI Taxonomy" id="671091"/>
    <lineage>
        <taxon>Eukaryota</taxon>
        <taxon>Sar</taxon>
        <taxon>Stramenopiles</taxon>
        <taxon>Ochrophyta</taxon>
        <taxon>Bacillariophyta</taxon>
        <taxon>Coscinodiscophyceae</taxon>
        <taxon>Coscinodiscophycidae</taxon>
        <taxon>Coscinodiscales</taxon>
        <taxon>Coscinodiscaceae</taxon>
        <taxon>Coscinodiscus</taxon>
    </lineage>
</organism>
<evidence type="ECO:0000313" key="1">
    <source>
        <dbReference type="EMBL" id="QQP21851.1"/>
    </source>
</evidence>
<geneLocation type="mitochondrion" evidence="1"/>
<keyword evidence="1" id="KW-0496">Mitochondrion</keyword>
<protein>
    <submittedName>
        <fullName evidence="1">Uncharacterized protein</fullName>
    </submittedName>
</protein>
<reference evidence="1" key="1">
    <citation type="submission" date="2020-10" db="EMBL/GenBank/DDBJ databases">
        <title>Coscinodiscus wailesii mitochondrion complete genome.</title>
        <authorList>
            <person name="Huang H."/>
        </authorList>
    </citation>
    <scope>NUCLEOTIDE SEQUENCE</scope>
</reference>
<dbReference type="AlphaFoldDB" id="A0A7T8JJT5"/>
<gene>
    <name evidence="1" type="primary">ORF143</name>
</gene>
<name>A0A7T8JJT5_9STRA</name>
<proteinExistence type="predicted"/>
<dbReference type="RefSeq" id="YP_010147290.1">
    <property type="nucleotide sequence ID" value="NC_057078.1"/>
</dbReference>
<sequence length="143" mass="17512">MNYNITKKQIERIQASLAKNTIHLFLYRKTVNNYEKIKLFNVSTKKGYIFIKNTPFINYKFLFLTNFSFLYPIKNLTQLNSSCFIKEIIIKNKKDSLGIIFFNKFYFLNQFYKMSTFKYRFNLKLFLYSLNKTIKYFYYKISK</sequence>
<dbReference type="EMBL" id="MW122841">
    <property type="protein sequence ID" value="QQP21851.1"/>
    <property type="molecule type" value="Genomic_DNA"/>
</dbReference>
<dbReference type="GeneID" id="67145366"/>